<evidence type="ECO:0000313" key="1">
    <source>
        <dbReference type="EMBL" id="SVA23056.1"/>
    </source>
</evidence>
<proteinExistence type="predicted"/>
<dbReference type="AlphaFoldDB" id="A0A381U4A5"/>
<gene>
    <name evidence="1" type="ORF">METZ01_LOCUS75910</name>
</gene>
<name>A0A381U4A5_9ZZZZ</name>
<protein>
    <submittedName>
        <fullName evidence="1">Uncharacterized protein</fullName>
    </submittedName>
</protein>
<accession>A0A381U4A5</accession>
<organism evidence="1">
    <name type="scientific">marine metagenome</name>
    <dbReference type="NCBI Taxonomy" id="408172"/>
    <lineage>
        <taxon>unclassified sequences</taxon>
        <taxon>metagenomes</taxon>
        <taxon>ecological metagenomes</taxon>
    </lineage>
</organism>
<sequence length="277" mass="33766">MSYYHDNTRRNRITKFNLKNQKIKYVWRKKIHRNTNLSKFEKLPYDILTYMSQFLNIIDITIFPTLSQSLYDDFKLNYFKNSQSELYLRFGYGYSILDYLFLFSKMNFNKDDSLLKKCLDDNKLLNEFIIIINQITKYLIKEQRFTEDKIILFINFMLELNVRNNNEKKKEMIISNLLNIIVQLTSFLERHYIFLSTIFHKCIDFLNSPHNDGKKIGINGILNLIQNSKSHIRIEDYLIREITYHWVELSELIPCYELQIIIYFYLEVRERDDNKFR</sequence>
<dbReference type="EMBL" id="UINC01005709">
    <property type="protein sequence ID" value="SVA23056.1"/>
    <property type="molecule type" value="Genomic_DNA"/>
</dbReference>
<dbReference type="Gene3D" id="1.20.1440.250">
    <property type="match status" value="1"/>
</dbReference>
<reference evidence="1" key="1">
    <citation type="submission" date="2018-05" db="EMBL/GenBank/DDBJ databases">
        <authorList>
            <person name="Lanie J.A."/>
            <person name="Ng W.-L."/>
            <person name="Kazmierczak K.M."/>
            <person name="Andrzejewski T.M."/>
            <person name="Davidsen T.M."/>
            <person name="Wayne K.J."/>
            <person name="Tettelin H."/>
            <person name="Glass J.I."/>
            <person name="Rusch D."/>
            <person name="Podicherti R."/>
            <person name="Tsui H.-C.T."/>
            <person name="Winkler M.E."/>
        </authorList>
    </citation>
    <scope>NUCLEOTIDE SEQUENCE</scope>
</reference>